<accession>A0ABW4CD94</accession>
<evidence type="ECO:0000313" key="2">
    <source>
        <dbReference type="Proteomes" id="UP001597282"/>
    </source>
</evidence>
<organism evidence="1 2">
    <name type="scientific">Kroppenstedtia sanguinis</name>
    <dbReference type="NCBI Taxonomy" id="1380684"/>
    <lineage>
        <taxon>Bacteria</taxon>
        <taxon>Bacillati</taxon>
        <taxon>Bacillota</taxon>
        <taxon>Bacilli</taxon>
        <taxon>Bacillales</taxon>
        <taxon>Thermoactinomycetaceae</taxon>
        <taxon>Kroppenstedtia</taxon>
    </lineage>
</organism>
<dbReference type="InterPro" id="IPR046644">
    <property type="entry name" value="DUF6756"/>
</dbReference>
<dbReference type="Pfam" id="PF20541">
    <property type="entry name" value="DUF6756"/>
    <property type="match status" value="1"/>
</dbReference>
<dbReference type="Proteomes" id="UP001597282">
    <property type="component" value="Unassembled WGS sequence"/>
</dbReference>
<proteinExistence type="predicted"/>
<evidence type="ECO:0000313" key="1">
    <source>
        <dbReference type="EMBL" id="MFD1427916.1"/>
    </source>
</evidence>
<keyword evidence="2" id="KW-1185">Reference proteome</keyword>
<dbReference type="EMBL" id="JBHTNU010000015">
    <property type="protein sequence ID" value="MFD1427916.1"/>
    <property type="molecule type" value="Genomic_DNA"/>
</dbReference>
<gene>
    <name evidence="1" type="ORF">ACFQ4Y_13485</name>
</gene>
<name>A0ABW4CD94_9BACL</name>
<sequence>MMYLQDDLAIQNRKGGFGMGTYGGQAIEAAEANQIRLVEIPPDEMNQIRQRVMEKFVAPEGRNSRFFWEYMLPPRVSVLNEEGWRWMGEFVGKSEVILFFEESREEYGFRLFSGPDLVKILGEMTGGEIYLTDPKISYLLVHNHHDHLLSSGEAVSEWLSKYKTSEYDLLTRYREEGKI</sequence>
<reference evidence="2" key="1">
    <citation type="journal article" date="2019" name="Int. J. Syst. Evol. Microbiol.">
        <title>The Global Catalogue of Microorganisms (GCM) 10K type strain sequencing project: providing services to taxonomists for standard genome sequencing and annotation.</title>
        <authorList>
            <consortium name="The Broad Institute Genomics Platform"/>
            <consortium name="The Broad Institute Genome Sequencing Center for Infectious Disease"/>
            <person name="Wu L."/>
            <person name="Ma J."/>
        </authorList>
    </citation>
    <scope>NUCLEOTIDE SEQUENCE [LARGE SCALE GENOMIC DNA]</scope>
    <source>
        <strain evidence="2">S1</strain>
    </source>
</reference>
<protein>
    <submittedName>
        <fullName evidence="1">DUF6756 family protein</fullName>
    </submittedName>
</protein>
<comment type="caution">
    <text evidence="1">The sequence shown here is derived from an EMBL/GenBank/DDBJ whole genome shotgun (WGS) entry which is preliminary data.</text>
</comment>